<reference evidence="2 3" key="1">
    <citation type="submission" date="2020-02" db="EMBL/GenBank/DDBJ databases">
        <title>Draft genome sequence of Haematococcus lacustris strain NIES-144.</title>
        <authorList>
            <person name="Morimoto D."/>
            <person name="Nakagawa S."/>
            <person name="Yoshida T."/>
            <person name="Sawayama S."/>
        </authorList>
    </citation>
    <scope>NUCLEOTIDE SEQUENCE [LARGE SCALE GENOMIC DNA]</scope>
    <source>
        <strain evidence="2 3">NIES-144</strain>
    </source>
</reference>
<dbReference type="AlphaFoldDB" id="A0A6A0AAK1"/>
<dbReference type="Proteomes" id="UP000485058">
    <property type="component" value="Unassembled WGS sequence"/>
</dbReference>
<evidence type="ECO:0000313" key="2">
    <source>
        <dbReference type="EMBL" id="GFH29688.1"/>
    </source>
</evidence>
<evidence type="ECO:0000313" key="3">
    <source>
        <dbReference type="Proteomes" id="UP000485058"/>
    </source>
</evidence>
<protein>
    <submittedName>
        <fullName evidence="2">Uncharacterized protein</fullName>
    </submittedName>
</protein>
<dbReference type="EMBL" id="BLLF01004474">
    <property type="protein sequence ID" value="GFH29688.1"/>
    <property type="molecule type" value="Genomic_DNA"/>
</dbReference>
<accession>A0A6A0AAK1</accession>
<comment type="caution">
    <text evidence="2">The sequence shown here is derived from an EMBL/GenBank/DDBJ whole genome shotgun (WGS) entry which is preliminary data.</text>
</comment>
<proteinExistence type="predicted"/>
<gene>
    <name evidence="2" type="ORF">HaLaN_28388</name>
</gene>
<feature type="non-terminal residue" evidence="2">
    <location>
        <position position="1"/>
    </location>
</feature>
<evidence type="ECO:0000256" key="1">
    <source>
        <dbReference type="SAM" id="MobiDB-lite"/>
    </source>
</evidence>
<feature type="non-terminal residue" evidence="2">
    <location>
        <position position="89"/>
    </location>
</feature>
<feature type="region of interest" description="Disordered" evidence="1">
    <location>
        <begin position="1"/>
        <end position="28"/>
    </location>
</feature>
<organism evidence="2 3">
    <name type="scientific">Haematococcus lacustris</name>
    <name type="common">Green alga</name>
    <name type="synonym">Haematococcus pluvialis</name>
    <dbReference type="NCBI Taxonomy" id="44745"/>
    <lineage>
        <taxon>Eukaryota</taxon>
        <taxon>Viridiplantae</taxon>
        <taxon>Chlorophyta</taxon>
        <taxon>core chlorophytes</taxon>
        <taxon>Chlorophyceae</taxon>
        <taxon>CS clade</taxon>
        <taxon>Chlamydomonadales</taxon>
        <taxon>Haematococcaceae</taxon>
        <taxon>Haematococcus</taxon>
    </lineage>
</organism>
<sequence>MLPPSTGAGVGRPAVSGDPTGHAGEGGGVLVDAAHVASRFREFLDHDTSGLQGAEVCTFVRDIQAGQDLTPKSYLDLLDLVAAPGPAAV</sequence>
<keyword evidence="3" id="KW-1185">Reference proteome</keyword>
<name>A0A6A0AAK1_HAELA</name>